<dbReference type="Pfam" id="PF00535">
    <property type="entry name" value="Glycos_transf_2"/>
    <property type="match status" value="1"/>
</dbReference>
<reference evidence="3" key="1">
    <citation type="submission" date="2023-06" db="EMBL/GenBank/DDBJ databases">
        <authorList>
            <person name="Kurt Z."/>
        </authorList>
    </citation>
    <scope>NUCLEOTIDE SEQUENCE</scope>
</reference>
<dbReference type="Gene3D" id="3.90.550.10">
    <property type="entry name" value="Spore Coat Polysaccharide Biosynthesis Protein SpsA, Chain A"/>
    <property type="match status" value="1"/>
</dbReference>
<evidence type="ECO:0000259" key="2">
    <source>
        <dbReference type="Pfam" id="PF00535"/>
    </source>
</evidence>
<dbReference type="AlphaFoldDB" id="A0AA86U9D6"/>
<evidence type="ECO:0000313" key="3">
    <source>
        <dbReference type="EMBL" id="CAI9943901.1"/>
    </source>
</evidence>
<dbReference type="PANTHER" id="PTHR22916:SF3">
    <property type="entry name" value="UDP-GLCNAC:BETAGAL BETA-1,3-N-ACETYLGLUCOSAMINYLTRANSFERASE-LIKE PROTEIN 1"/>
    <property type="match status" value="1"/>
</dbReference>
<name>A0AA86U9D6_9EUKA</name>
<evidence type="ECO:0000256" key="1">
    <source>
        <dbReference type="ARBA" id="ARBA00003301"/>
    </source>
</evidence>
<dbReference type="GO" id="GO:0016758">
    <property type="term" value="F:hexosyltransferase activity"/>
    <property type="evidence" value="ECO:0007669"/>
    <property type="project" value="UniProtKB-ARBA"/>
</dbReference>
<dbReference type="CDD" id="cd00761">
    <property type="entry name" value="Glyco_tranf_GTA_type"/>
    <property type="match status" value="1"/>
</dbReference>
<keyword evidence="3" id="KW-0808">Transferase</keyword>
<dbReference type="EMBL" id="CATOUU010000720">
    <property type="protein sequence ID" value="CAI9943901.1"/>
    <property type="molecule type" value="Genomic_DNA"/>
</dbReference>
<sequence length="322" mass="36997">MISLINYILSDEQPLVTIIIPLKNGARYIDDTLLSAQKLSTKNIEIIVLNDNSVDSSPKIVAELAEKDPRIRLINFTEPLGYLNLLIAGIHHAKGQYISFLRQSDSFPNPEIFKILTDLAVLKEADFLHFSTYIYTQHSKHEHNKVNPNQPAMVQPRLLKRFIRNEVSATIFGKMFGAEMMKNATFLLQEVFEQNATTTAEYALIMAVSAKAKHYLPVIERGYEILEIPDEKRDFEGAMKDVVDYRQIFELNDKILTWWKDKIDLGTWYGAVMADRLHQYIDFPEEEKQMLCAAANTEIFLGHEIKHAVRELCPPDPDKEDL</sequence>
<feature type="domain" description="Glycosyltransferase 2-like" evidence="2">
    <location>
        <begin position="17"/>
        <end position="158"/>
    </location>
</feature>
<dbReference type="SUPFAM" id="SSF53448">
    <property type="entry name" value="Nucleotide-diphospho-sugar transferases"/>
    <property type="match status" value="1"/>
</dbReference>
<dbReference type="InterPro" id="IPR001173">
    <property type="entry name" value="Glyco_trans_2-like"/>
</dbReference>
<comment type="caution">
    <text evidence="3">The sequence shown here is derived from an EMBL/GenBank/DDBJ whole genome shotgun (WGS) entry which is preliminary data.</text>
</comment>
<proteinExistence type="predicted"/>
<organism evidence="3">
    <name type="scientific">Hexamita inflata</name>
    <dbReference type="NCBI Taxonomy" id="28002"/>
    <lineage>
        <taxon>Eukaryota</taxon>
        <taxon>Metamonada</taxon>
        <taxon>Diplomonadida</taxon>
        <taxon>Hexamitidae</taxon>
        <taxon>Hexamitinae</taxon>
        <taxon>Hexamita</taxon>
    </lineage>
</organism>
<evidence type="ECO:0000313" key="5">
    <source>
        <dbReference type="Proteomes" id="UP001642409"/>
    </source>
</evidence>
<reference evidence="4 5" key="2">
    <citation type="submission" date="2024-07" db="EMBL/GenBank/DDBJ databases">
        <authorList>
            <person name="Akdeniz Z."/>
        </authorList>
    </citation>
    <scope>NUCLEOTIDE SEQUENCE [LARGE SCALE GENOMIC DNA]</scope>
</reference>
<accession>A0AA86U9D6</accession>
<dbReference type="EMBL" id="CAXDID020000135">
    <property type="protein sequence ID" value="CAL6036884.1"/>
    <property type="molecule type" value="Genomic_DNA"/>
</dbReference>
<protein>
    <submittedName>
        <fullName evidence="3">Glycosyl transferase family 2 protein</fullName>
    </submittedName>
    <submittedName>
        <fullName evidence="4">Glycosyl_transferase family 2 protein</fullName>
    </submittedName>
</protein>
<comment type="function">
    <text evidence="1">Dolichyl-phosphate beta-glucosyltransferase involved in the glycosylation of glycoproteins through the synthesis of dolichyl beta-D-glucosyl phosphate which serves as a sugar donor for transfer of three glucose residues to the Man-9-GlcNAc-2-PP-dolichol precursor to N-glycans.</text>
</comment>
<dbReference type="Proteomes" id="UP001642409">
    <property type="component" value="Unassembled WGS sequence"/>
</dbReference>
<evidence type="ECO:0000313" key="4">
    <source>
        <dbReference type="EMBL" id="CAL6036884.1"/>
    </source>
</evidence>
<dbReference type="PANTHER" id="PTHR22916">
    <property type="entry name" value="GLYCOSYLTRANSFERASE"/>
    <property type="match status" value="1"/>
</dbReference>
<dbReference type="InterPro" id="IPR029044">
    <property type="entry name" value="Nucleotide-diphossugar_trans"/>
</dbReference>
<keyword evidence="5" id="KW-1185">Reference proteome</keyword>
<gene>
    <name evidence="3" type="ORF">HINF_LOCUS31546</name>
    <name evidence="4" type="ORF">HINF_LOCUS36624</name>
</gene>